<sequence>MVRLSRNKLKTPINIIRISPPTRSKTGAVVAGQDITTQTFCELLPVGSREFVQAKAQGMSMDAKLHVDYETDIIPSDKVQVLDGTNMLYEVIGLMPVPQDNKKIIIAKAVYR</sequence>
<dbReference type="Proteomes" id="UP000190322">
    <property type="component" value="Unassembled WGS sequence"/>
</dbReference>
<comment type="caution">
    <text evidence="1">The sequence shown here is derived from an EMBL/GenBank/DDBJ whole genome shotgun (WGS) entry which is preliminary data.</text>
</comment>
<accession>A0A1S9ZKJ6</accession>
<name>A0A1S9ZKJ6_9GAMM</name>
<gene>
    <name evidence="1" type="ORF">B0180_05570</name>
</gene>
<reference evidence="1 2" key="1">
    <citation type="submission" date="2017-02" db="EMBL/GenBank/DDBJ databases">
        <title>Draft genome sequence of Moraxella canis CCUG 8415A type strain.</title>
        <authorList>
            <person name="Engstrom-Jakobsson H."/>
            <person name="Salva-Serra F."/>
            <person name="Thorell K."/>
            <person name="Gonzales-Siles L."/>
            <person name="Karlsson R."/>
            <person name="Boulund F."/>
            <person name="Engstrand L."/>
            <person name="Moore E."/>
        </authorList>
    </citation>
    <scope>NUCLEOTIDE SEQUENCE [LARGE SCALE GENOMIC DNA]</scope>
    <source>
        <strain evidence="1 2">CCUG 8415A</strain>
    </source>
</reference>
<evidence type="ECO:0000313" key="2">
    <source>
        <dbReference type="Proteomes" id="UP000190322"/>
    </source>
</evidence>
<organism evidence="1 2">
    <name type="scientific">Moraxella canis</name>
    <dbReference type="NCBI Taxonomy" id="90239"/>
    <lineage>
        <taxon>Bacteria</taxon>
        <taxon>Pseudomonadati</taxon>
        <taxon>Pseudomonadota</taxon>
        <taxon>Gammaproteobacteria</taxon>
        <taxon>Moraxellales</taxon>
        <taxon>Moraxellaceae</taxon>
        <taxon>Moraxella</taxon>
    </lineage>
</organism>
<proteinExistence type="predicted"/>
<dbReference type="AlphaFoldDB" id="A0A1S9ZKJ6"/>
<dbReference type="EMBL" id="MUXT01000006">
    <property type="protein sequence ID" value="OOR83910.1"/>
    <property type="molecule type" value="Genomic_DNA"/>
</dbReference>
<evidence type="ECO:0000313" key="1">
    <source>
        <dbReference type="EMBL" id="OOR83910.1"/>
    </source>
</evidence>
<dbReference type="RefSeq" id="WP_078256043.1">
    <property type="nucleotide sequence ID" value="NZ_MUXT01000006.1"/>
</dbReference>
<protein>
    <recommendedName>
        <fullName evidence="3">Phage head-tail adapter protein</fullName>
    </recommendedName>
</protein>
<evidence type="ECO:0008006" key="3">
    <source>
        <dbReference type="Google" id="ProtNLM"/>
    </source>
</evidence>